<keyword evidence="9" id="KW-0963">Cytoplasm</keyword>
<comment type="function">
    <text evidence="22">Hydro-lyase catalyzing the first step of the transsulfuration pathway, where the hydroxyl group of L-serine is displaced by L-homocysteine in a beta-replacement reaction to form L-cystathionine, the precursor of L-cysteine. This catabolic route allows the elimination of L-methionine and the toxic metabolite L-homocysteine. Also involved in the production of hydrogen sulfide, a gasotransmitter with signaling and cytoprotective effects on neurons.</text>
</comment>
<evidence type="ECO:0000256" key="14">
    <source>
        <dbReference type="ARBA" id="ARBA00022723"/>
    </source>
</evidence>
<dbReference type="Gene3D" id="3.40.50.1100">
    <property type="match status" value="2"/>
</dbReference>
<evidence type="ECO:0000256" key="1">
    <source>
        <dbReference type="ARBA" id="ARBA00001933"/>
    </source>
</evidence>
<dbReference type="Gene3D" id="3.40.50.2060">
    <property type="match status" value="1"/>
</dbReference>
<evidence type="ECO:0000256" key="22">
    <source>
        <dbReference type="ARBA" id="ARBA00045425"/>
    </source>
</evidence>
<evidence type="ECO:0000256" key="20">
    <source>
        <dbReference type="ARBA" id="ARBA00023242"/>
    </source>
</evidence>
<comment type="caution">
    <text evidence="28">The sequence shown here is derived from an EMBL/GenBank/DDBJ whole genome shotgun (WGS) entry which is preliminary data.</text>
</comment>
<dbReference type="GO" id="GO:0019343">
    <property type="term" value="P:cysteine biosynthetic process via cystathionine"/>
    <property type="evidence" value="ECO:0007669"/>
    <property type="project" value="UniProtKB-UniRule"/>
</dbReference>
<keyword evidence="16 25" id="KW-0663">Pyridoxal phosphate</keyword>
<comment type="pathway">
    <text evidence="4">Amino-acid biosynthesis; L-cysteine biosynthesis; L-cysteine from L-homocysteine and L-serine: step 1/2.</text>
</comment>
<comment type="cofactor">
    <cofactor evidence="1 25">
        <name>pyridoxal 5'-phosphate</name>
        <dbReference type="ChEBI" id="CHEBI:597326"/>
    </cofactor>
</comment>
<dbReference type="FunFam" id="3.40.50.1100:FF:000003">
    <property type="entry name" value="Cystathionine beta-synthase"/>
    <property type="match status" value="1"/>
</dbReference>
<keyword evidence="18 24" id="KW-0129">CBS domain</keyword>
<evidence type="ECO:0000256" key="7">
    <source>
        <dbReference type="ARBA" id="ARBA00011881"/>
    </source>
</evidence>
<keyword evidence="15" id="KW-0832">Ubl conjugation</keyword>
<keyword evidence="12 25" id="KW-0028">Amino-acid biosynthesis</keyword>
<evidence type="ECO:0000256" key="4">
    <source>
        <dbReference type="ARBA" id="ARBA00005003"/>
    </source>
</evidence>
<dbReference type="FunFam" id="3.10.580.10:FF:000014">
    <property type="entry name" value="Cystathionine beta-synthase"/>
    <property type="match status" value="1"/>
</dbReference>
<dbReference type="SUPFAM" id="SSF54631">
    <property type="entry name" value="CBS-domain pair"/>
    <property type="match status" value="1"/>
</dbReference>
<dbReference type="GO" id="GO:0046872">
    <property type="term" value="F:metal ion binding"/>
    <property type="evidence" value="ECO:0007669"/>
    <property type="project" value="UniProtKB-KW"/>
</dbReference>
<evidence type="ECO:0000256" key="18">
    <source>
        <dbReference type="ARBA" id="ARBA00023122"/>
    </source>
</evidence>
<evidence type="ECO:0000256" key="26">
    <source>
        <dbReference type="SAM" id="MobiDB-lite"/>
    </source>
</evidence>
<dbReference type="InterPro" id="IPR001926">
    <property type="entry name" value="TrpB-like_PALP"/>
</dbReference>
<evidence type="ECO:0000256" key="8">
    <source>
        <dbReference type="ARBA" id="ARBA00012041"/>
    </source>
</evidence>
<dbReference type="InterPro" id="IPR046342">
    <property type="entry name" value="CBS_dom_sf"/>
</dbReference>
<dbReference type="Pfam" id="PF00571">
    <property type="entry name" value="CBS"/>
    <property type="match status" value="1"/>
</dbReference>
<accession>A0AAD9G0Z8</accession>
<evidence type="ECO:0000256" key="13">
    <source>
        <dbReference type="ARBA" id="ARBA00022617"/>
    </source>
</evidence>
<dbReference type="InterPro" id="IPR027482">
    <property type="entry name" value="Sec1-like_dom2"/>
</dbReference>
<feature type="region of interest" description="Disordered" evidence="26">
    <location>
        <begin position="1"/>
        <end position="34"/>
    </location>
</feature>
<keyword evidence="29" id="KW-1185">Reference proteome</keyword>
<dbReference type="InterPro" id="IPR005857">
    <property type="entry name" value="Cysta_beta_synth"/>
</dbReference>
<dbReference type="Pfam" id="PF00995">
    <property type="entry name" value="Sec1"/>
    <property type="match status" value="1"/>
</dbReference>
<dbReference type="GO" id="GO:0005634">
    <property type="term" value="C:nucleus"/>
    <property type="evidence" value="ECO:0007669"/>
    <property type="project" value="UniProtKB-SubCell"/>
</dbReference>
<organism evidence="28 29">
    <name type="scientific">Phytophthora citrophthora</name>
    <dbReference type="NCBI Taxonomy" id="4793"/>
    <lineage>
        <taxon>Eukaryota</taxon>
        <taxon>Sar</taxon>
        <taxon>Stramenopiles</taxon>
        <taxon>Oomycota</taxon>
        <taxon>Peronosporomycetes</taxon>
        <taxon>Peronosporales</taxon>
        <taxon>Peronosporaceae</taxon>
        <taxon>Phytophthora</taxon>
    </lineage>
</organism>
<feature type="domain" description="CBS" evidence="27">
    <location>
        <begin position="382"/>
        <end position="440"/>
    </location>
</feature>
<keyword evidence="25" id="KW-0198">Cysteine biosynthesis</keyword>
<dbReference type="GO" id="GO:0050667">
    <property type="term" value="P:homocysteine metabolic process"/>
    <property type="evidence" value="ECO:0007669"/>
    <property type="project" value="UniProtKB-ARBA"/>
</dbReference>
<keyword evidence="11" id="KW-0597">Phosphoprotein</keyword>
<evidence type="ECO:0000256" key="19">
    <source>
        <dbReference type="ARBA" id="ARBA00023239"/>
    </source>
</evidence>
<dbReference type="InterPro" id="IPR001619">
    <property type="entry name" value="Sec1-like"/>
</dbReference>
<name>A0AAD9G0Z8_9STRA</name>
<protein>
    <recommendedName>
        <fullName evidence="21 25">Cystathionine beta-synthase</fullName>
        <ecNumber evidence="8 25">4.2.1.22</ecNumber>
    </recommendedName>
</protein>
<comment type="subcellular location">
    <subcellularLocation>
        <location evidence="3">Cytoplasm</location>
    </subcellularLocation>
    <subcellularLocation>
        <location evidence="2">Nucleus</location>
    </subcellularLocation>
</comment>
<dbReference type="Gene3D" id="3.10.580.10">
    <property type="entry name" value="CBS-domain"/>
    <property type="match status" value="1"/>
</dbReference>
<keyword evidence="13" id="KW-0349">Heme</keyword>
<dbReference type="SUPFAM" id="SSF56815">
    <property type="entry name" value="Sec1/munc18-like (SM) proteins"/>
    <property type="match status" value="1"/>
</dbReference>
<evidence type="ECO:0000256" key="6">
    <source>
        <dbReference type="ARBA" id="ARBA00009884"/>
    </source>
</evidence>
<dbReference type="Gene3D" id="3.90.830.10">
    <property type="entry name" value="Syntaxin Binding Protein 1, Chain A, domain 2"/>
    <property type="match status" value="1"/>
</dbReference>
<evidence type="ECO:0000256" key="2">
    <source>
        <dbReference type="ARBA" id="ARBA00004123"/>
    </source>
</evidence>
<evidence type="ECO:0000256" key="10">
    <source>
        <dbReference type="ARBA" id="ARBA00022499"/>
    </source>
</evidence>
<evidence type="ECO:0000313" key="28">
    <source>
        <dbReference type="EMBL" id="KAK1929502.1"/>
    </source>
</evidence>
<dbReference type="GO" id="GO:0006535">
    <property type="term" value="P:cysteine biosynthetic process from serine"/>
    <property type="evidence" value="ECO:0007669"/>
    <property type="project" value="UniProtKB-UniRule"/>
</dbReference>
<dbReference type="InterPro" id="IPR046353">
    <property type="entry name" value="CBS_C"/>
</dbReference>
<evidence type="ECO:0000256" key="11">
    <source>
        <dbReference type="ARBA" id="ARBA00022553"/>
    </source>
</evidence>
<dbReference type="CDD" id="cd04608">
    <property type="entry name" value="CBS_pair_CBS"/>
    <property type="match status" value="1"/>
</dbReference>
<proteinExistence type="inferred from homology"/>
<evidence type="ECO:0000259" key="27">
    <source>
        <dbReference type="PROSITE" id="PS51371"/>
    </source>
</evidence>
<dbReference type="GO" id="GO:0005737">
    <property type="term" value="C:cytoplasm"/>
    <property type="evidence" value="ECO:0007669"/>
    <property type="project" value="UniProtKB-SubCell"/>
</dbReference>
<comment type="similarity">
    <text evidence="6">Belongs to the STXBP/unc-18/SEC1 family.</text>
</comment>
<dbReference type="SMART" id="SM00116">
    <property type="entry name" value="CBS"/>
    <property type="match status" value="2"/>
</dbReference>
<dbReference type="Proteomes" id="UP001259832">
    <property type="component" value="Unassembled WGS sequence"/>
</dbReference>
<feature type="compositionally biased region" description="Polar residues" evidence="26">
    <location>
        <begin position="1"/>
        <end position="15"/>
    </location>
</feature>
<dbReference type="InterPro" id="IPR000644">
    <property type="entry name" value="CBS_dom"/>
</dbReference>
<dbReference type="GO" id="GO:0004122">
    <property type="term" value="F:cystathionine beta-synthase activity"/>
    <property type="evidence" value="ECO:0007669"/>
    <property type="project" value="UniProtKB-UniRule"/>
</dbReference>
<dbReference type="InterPro" id="IPR043154">
    <property type="entry name" value="Sec-1-like_dom1"/>
</dbReference>
<dbReference type="GO" id="GO:0016192">
    <property type="term" value="P:vesicle-mediated transport"/>
    <property type="evidence" value="ECO:0007669"/>
    <property type="project" value="InterPro"/>
</dbReference>
<dbReference type="PROSITE" id="PS51371">
    <property type="entry name" value="CBS"/>
    <property type="match status" value="1"/>
</dbReference>
<evidence type="ECO:0000256" key="23">
    <source>
        <dbReference type="ARBA" id="ARBA00047490"/>
    </source>
</evidence>
<dbReference type="InterPro" id="IPR050214">
    <property type="entry name" value="Cys_Synth/Cystath_Beta-Synth"/>
</dbReference>
<keyword evidence="19 25" id="KW-0456">Lyase</keyword>
<evidence type="ECO:0000256" key="25">
    <source>
        <dbReference type="RuleBase" id="RU361204"/>
    </source>
</evidence>
<dbReference type="Pfam" id="PF00291">
    <property type="entry name" value="PALP"/>
    <property type="match status" value="1"/>
</dbReference>
<comment type="catalytic activity">
    <reaction evidence="23 25">
        <text>L-homocysteine + L-serine = L,L-cystathionine + H2O</text>
        <dbReference type="Rhea" id="RHEA:10112"/>
        <dbReference type="ChEBI" id="CHEBI:15377"/>
        <dbReference type="ChEBI" id="CHEBI:33384"/>
        <dbReference type="ChEBI" id="CHEBI:58161"/>
        <dbReference type="ChEBI" id="CHEBI:58199"/>
        <dbReference type="EC" id="4.2.1.22"/>
    </reaction>
</comment>
<reference evidence="28" key="1">
    <citation type="submission" date="2023-08" db="EMBL/GenBank/DDBJ databases">
        <title>Reference Genome Resource for the Citrus Pathogen Phytophthora citrophthora.</title>
        <authorList>
            <person name="Moller H."/>
            <person name="Coetzee B."/>
            <person name="Rose L.J."/>
            <person name="Van Niekerk J.M."/>
        </authorList>
    </citation>
    <scope>NUCLEOTIDE SEQUENCE</scope>
    <source>
        <strain evidence="28">STE-U-9442</strain>
    </source>
</reference>
<dbReference type="InterPro" id="IPR036045">
    <property type="entry name" value="Sec1-like_sf"/>
</dbReference>
<dbReference type="PROSITE" id="PS00901">
    <property type="entry name" value="CYS_SYNTHASE"/>
    <property type="match status" value="1"/>
</dbReference>
<evidence type="ECO:0000256" key="17">
    <source>
        <dbReference type="ARBA" id="ARBA00023004"/>
    </source>
</evidence>
<dbReference type="InterPro" id="IPR043127">
    <property type="entry name" value="Sec-1-like_dom3a"/>
</dbReference>
<evidence type="ECO:0000256" key="24">
    <source>
        <dbReference type="PROSITE-ProRule" id="PRU00703"/>
    </source>
</evidence>
<evidence type="ECO:0000256" key="21">
    <source>
        <dbReference type="ARBA" id="ARBA00026192"/>
    </source>
</evidence>
<evidence type="ECO:0000256" key="16">
    <source>
        <dbReference type="ARBA" id="ARBA00022898"/>
    </source>
</evidence>
<comment type="subunit">
    <text evidence="7">Homotetramer.</text>
</comment>
<evidence type="ECO:0000256" key="15">
    <source>
        <dbReference type="ARBA" id="ARBA00022843"/>
    </source>
</evidence>
<evidence type="ECO:0000256" key="9">
    <source>
        <dbReference type="ARBA" id="ARBA00022490"/>
    </source>
</evidence>
<keyword evidence="10" id="KW-1017">Isopeptide bond</keyword>
<dbReference type="Gene3D" id="1.25.40.850">
    <property type="match status" value="1"/>
</dbReference>
<dbReference type="AlphaFoldDB" id="A0AAD9G0Z8"/>
<dbReference type="SUPFAM" id="SSF53686">
    <property type="entry name" value="Tryptophan synthase beta subunit-like PLP-dependent enzymes"/>
    <property type="match status" value="1"/>
</dbReference>
<dbReference type="EC" id="4.2.1.22" evidence="8 25"/>
<comment type="similarity">
    <text evidence="5 25">Belongs to the cysteine synthase/cystathionine beta-synthase family.</text>
</comment>
<evidence type="ECO:0000313" key="29">
    <source>
        <dbReference type="Proteomes" id="UP001259832"/>
    </source>
</evidence>
<keyword evidence="20" id="KW-0539">Nucleus</keyword>
<dbReference type="Gene3D" id="3.40.50.1910">
    <property type="match status" value="2"/>
</dbReference>
<gene>
    <name evidence="28" type="ORF">P3T76_015070</name>
</gene>
<dbReference type="InterPro" id="IPR043155">
    <property type="entry name" value="VPS33_dom3b"/>
</dbReference>
<dbReference type="FunFam" id="3.40.50.1100:FF:000118">
    <property type="entry name" value="Related to CYS4-cystathionine beta-synthase"/>
    <property type="match status" value="1"/>
</dbReference>
<keyword evidence="14" id="KW-0479">Metal-binding</keyword>
<sequence length="1149" mass="126989">MSATTGPQVTKSTECPSPDSCFVKQPHVHRPRQPEPKILNSILDHVGNTPLVRLNTIAKKAGLECELLAKCEFFNAGGSVKDRIGKRMIEDAMASGRIKPGDTLIEPTSGNTGIGLALAAALYGFRIIITLPEKMSLEKVDVLKALGAEIIRTPTEAAWDSPESHIGVAKRLVKEIPNAHILDQYSNPSNPLAHYDGTAEEILEACGGHVDMVVMGAGTGGTLSGTARKIKEKCPSCIVVGADPIGSILAEPENLNDESRLKPYQVEGIGYDFIPQVLDRSLVDRWIKTGDQESFLLARRLIREEGLLCGGSCGSAVAAALKAAKDLKAGQRCVVVLPDSTRNYMSKFLSDDWMYEHGYVTDMSKSALSSTWWANKNVSELLLQAPVTITPDLTCKEAVDILKKEGFDNLPVVANDNSIVGVVSEGNLIAQLMPGRVRPTDAVEKAMFKQFKQVNPQTSLYELSRIFDRDHFALVVTEQKRIRKGGETETKSVIFGVVTRIDLLTYITRHNEHYKSIMVKLPPLDKGVLPLQRLREEYVHALTHLLDHLSTDRVSLVLTKRLAALLTHVFVDGLGVLKAHHVVECLELEDDISSLTADTTVVYLAFARTSDARAVAAHADKLLENGDDVRRKRRLALYVVGKWTTMLDRSLDSGRARGRFQTGELAMGFFPLDTDLLTLGFQRTLYECEVDRNQSSLVDMAAALHLLQQVYGKFGSIKYKGEMSMLVLNHLMELNAGGSGLMSSTSGANTGTPTGTHRSKLDTLILLDRSVDFASVFSTPLTYEAVLDELMQIQDGFITASPQILRADESASDVAVPVALNSTDDIYQQIRDKHIHTIPAALNVHAVGVKQRFTEFQRVSATATAAEVNEFVKTVPQMKASQQSIEQHINLLEYLEATTSAKSFRDLWHLERKIMDQSDKVPDMLEELIYRHEDLRKVVRLLCLYCVVNDGVVRHELERLKMHLVRAYGHELIFSFSNLERLGVFYERRPGAGFLDSGNTACSFQFVAHTLAVIDVDINIKNPKNAAFVTSGYEPITARLVEEILKHGHWRGIDAVMRHLPGPRAEVHLTENDRQDKTNSTTEEPKKPKSKKKSVVVVGFVGGVTFLEIAALRWIASFYPVELIIASTSIINGKTFVNEILEHIPPTTA</sequence>
<dbReference type="CDD" id="cd01561">
    <property type="entry name" value="CBS_like"/>
    <property type="match status" value="1"/>
</dbReference>
<dbReference type="EMBL" id="JASMQC010000048">
    <property type="protein sequence ID" value="KAK1929502.1"/>
    <property type="molecule type" value="Genomic_DNA"/>
</dbReference>
<keyword evidence="17" id="KW-0408">Iron</keyword>
<evidence type="ECO:0000256" key="5">
    <source>
        <dbReference type="ARBA" id="ARBA00007103"/>
    </source>
</evidence>
<dbReference type="PANTHER" id="PTHR10314">
    <property type="entry name" value="CYSTATHIONINE BETA-SYNTHASE"/>
    <property type="match status" value="1"/>
</dbReference>
<dbReference type="InterPro" id="IPR036052">
    <property type="entry name" value="TrpB-like_PALP_sf"/>
</dbReference>
<dbReference type="InterPro" id="IPR001216">
    <property type="entry name" value="P-phosphate_BS"/>
</dbReference>
<evidence type="ECO:0000256" key="3">
    <source>
        <dbReference type="ARBA" id="ARBA00004496"/>
    </source>
</evidence>
<dbReference type="NCBIfam" id="TIGR01137">
    <property type="entry name" value="cysta_beta"/>
    <property type="match status" value="1"/>
</dbReference>
<evidence type="ECO:0000256" key="12">
    <source>
        <dbReference type="ARBA" id="ARBA00022605"/>
    </source>
</evidence>